<protein>
    <submittedName>
        <fullName evidence="1">Uncharacterized protein</fullName>
    </submittedName>
</protein>
<reference evidence="1 2" key="1">
    <citation type="submission" date="2015-09" db="EMBL/GenBank/DDBJ databases">
        <title>A metagenomics-based metabolic model of nitrate-dependent anaerobic oxidation of methane by Methanoperedens-like archaea.</title>
        <authorList>
            <person name="Arshad A."/>
            <person name="Speth D.R."/>
            <person name="De Graaf R.M."/>
            <person name="Op Den Camp H.J."/>
            <person name="Jetten M.S."/>
            <person name="Welte C.U."/>
        </authorList>
    </citation>
    <scope>NUCLEOTIDE SEQUENCE [LARGE SCALE GENOMIC DNA]</scope>
</reference>
<sequence length="84" mass="9094">EELLRMMTACLAPTAPTLVIMGNEDPGFKGINKTLTGQSNPEAIWGRGLGCGEGGEGFNLLCMSVKNTPFSTTRVYFPNNEHFN</sequence>
<accession>A0A0N8KR59</accession>
<gene>
    <name evidence="1" type="ORF">MPEBLZ_01393</name>
</gene>
<dbReference type="AlphaFoldDB" id="A0A0N8KR59"/>
<name>A0A0N8KR59_9EURY</name>
<evidence type="ECO:0000313" key="2">
    <source>
        <dbReference type="Proteomes" id="UP000050360"/>
    </source>
</evidence>
<proteinExistence type="predicted"/>
<dbReference type="EMBL" id="LKCM01000116">
    <property type="protein sequence ID" value="KPQ44026.1"/>
    <property type="molecule type" value="Genomic_DNA"/>
</dbReference>
<evidence type="ECO:0000313" key="1">
    <source>
        <dbReference type="EMBL" id="KPQ44026.1"/>
    </source>
</evidence>
<dbReference type="Proteomes" id="UP000050360">
    <property type="component" value="Unassembled WGS sequence"/>
</dbReference>
<feature type="non-terminal residue" evidence="1">
    <location>
        <position position="1"/>
    </location>
</feature>
<organism evidence="1 2">
    <name type="scientific">Candidatus Methanoperedens nitratireducens</name>
    <dbReference type="NCBI Taxonomy" id="1392998"/>
    <lineage>
        <taxon>Archaea</taxon>
        <taxon>Methanobacteriati</taxon>
        <taxon>Methanobacteriota</taxon>
        <taxon>Stenosarchaea group</taxon>
        <taxon>Methanomicrobia</taxon>
        <taxon>Methanosarcinales</taxon>
        <taxon>ANME-2 cluster</taxon>
        <taxon>Candidatus Methanoperedentaceae</taxon>
        <taxon>Candidatus Methanoperedens</taxon>
    </lineage>
</organism>
<comment type="caution">
    <text evidence="1">The sequence shown here is derived from an EMBL/GenBank/DDBJ whole genome shotgun (WGS) entry which is preliminary data.</text>
</comment>